<keyword evidence="6" id="KW-0418">Kinase</keyword>
<dbReference type="PANTHER" id="PTHR43156">
    <property type="entry name" value="STAGE II SPORULATION PROTEIN E-RELATED"/>
    <property type="match status" value="1"/>
</dbReference>
<dbReference type="InterPro" id="IPR003018">
    <property type="entry name" value="GAF"/>
</dbReference>
<evidence type="ECO:0000256" key="1">
    <source>
        <dbReference type="ARBA" id="ARBA00013081"/>
    </source>
</evidence>
<dbReference type="InterPro" id="IPR029016">
    <property type="entry name" value="GAF-like_dom_sf"/>
</dbReference>
<reference evidence="18 19" key="1">
    <citation type="submission" date="2017-03" db="EMBL/GenBank/DDBJ databases">
        <title>Draft genome sequence of Streptomyces scabrisporus NF3, endophyte isolated from Amphipterygium adstringens.</title>
        <authorList>
            <person name="Vazquez M."/>
            <person name="Ceapa C.D."/>
            <person name="Rodriguez Luna D."/>
            <person name="Sanchez Esquivel S."/>
        </authorList>
    </citation>
    <scope>NUCLEOTIDE SEQUENCE [LARGE SCALE GENOMIC DNA]</scope>
    <source>
        <strain evidence="18 19">NF3</strain>
    </source>
</reference>
<dbReference type="Pfam" id="PF13185">
    <property type="entry name" value="GAF_2"/>
    <property type="match status" value="1"/>
</dbReference>
<dbReference type="AlphaFoldDB" id="A0A1T3NSW4"/>
<evidence type="ECO:0000256" key="8">
    <source>
        <dbReference type="ARBA" id="ARBA00022840"/>
    </source>
</evidence>
<dbReference type="Pfam" id="PF13581">
    <property type="entry name" value="HATPase_c_2"/>
    <property type="match status" value="1"/>
</dbReference>
<comment type="function">
    <text evidence="13">Primarily acts as an independent SigF regulator that is sensitive to the osmosensory signal, mediating the cross talk of PknD with the SigF regulon. Possesses both phosphatase and kinase activities. The kinase domain functions as a classic anti-sigma factor-like kinase to phosphorylate the anti-anti-sigma factor domain at the canonical regulatory site, and the phosphatase domain antagonizes this activity.</text>
</comment>
<evidence type="ECO:0000313" key="18">
    <source>
        <dbReference type="EMBL" id="OPC79919.1"/>
    </source>
</evidence>
<dbReference type="InterPro" id="IPR036890">
    <property type="entry name" value="HATPase_C_sf"/>
</dbReference>
<evidence type="ECO:0000256" key="4">
    <source>
        <dbReference type="ARBA" id="ARBA00022723"/>
    </source>
</evidence>
<protein>
    <recommendedName>
        <fullName evidence="1">protein-serine/threonine phosphatase</fullName>
        <ecNumber evidence="1">3.1.3.16</ecNumber>
    </recommendedName>
    <alternativeName>
        <fullName evidence="15">Protein-serine/threonine phosphatase</fullName>
    </alternativeName>
    <alternativeName>
        <fullName evidence="14">Serine/threonine-protein kinase</fullName>
    </alternativeName>
</protein>
<evidence type="ECO:0000256" key="12">
    <source>
        <dbReference type="ARBA" id="ARBA00047761"/>
    </source>
</evidence>
<evidence type="ECO:0000256" key="13">
    <source>
        <dbReference type="ARBA" id="ARBA00056274"/>
    </source>
</evidence>
<dbReference type="PANTHER" id="PTHR43156:SF2">
    <property type="entry name" value="STAGE II SPORULATION PROTEIN E"/>
    <property type="match status" value="1"/>
</dbReference>
<dbReference type="EMBL" id="MWQN01000001">
    <property type="protein sequence ID" value="OPC79919.1"/>
    <property type="molecule type" value="Genomic_DNA"/>
</dbReference>
<dbReference type="GO" id="GO:0004722">
    <property type="term" value="F:protein serine/threonine phosphatase activity"/>
    <property type="evidence" value="ECO:0007669"/>
    <property type="project" value="UniProtKB-EC"/>
</dbReference>
<evidence type="ECO:0000256" key="2">
    <source>
        <dbReference type="ARBA" id="ARBA00022553"/>
    </source>
</evidence>
<dbReference type="SUPFAM" id="SSF55781">
    <property type="entry name" value="GAF domain-like"/>
    <property type="match status" value="1"/>
</dbReference>
<evidence type="ECO:0000259" key="16">
    <source>
        <dbReference type="SMART" id="SM00065"/>
    </source>
</evidence>
<comment type="catalytic activity">
    <reaction evidence="12">
        <text>O-phospho-L-seryl-[protein] + H2O = L-seryl-[protein] + phosphate</text>
        <dbReference type="Rhea" id="RHEA:20629"/>
        <dbReference type="Rhea" id="RHEA-COMP:9863"/>
        <dbReference type="Rhea" id="RHEA-COMP:11604"/>
        <dbReference type="ChEBI" id="CHEBI:15377"/>
        <dbReference type="ChEBI" id="CHEBI:29999"/>
        <dbReference type="ChEBI" id="CHEBI:43474"/>
        <dbReference type="ChEBI" id="CHEBI:83421"/>
        <dbReference type="EC" id="3.1.3.16"/>
    </reaction>
</comment>
<evidence type="ECO:0000256" key="15">
    <source>
        <dbReference type="ARBA" id="ARBA00081350"/>
    </source>
</evidence>
<dbReference type="Pfam" id="PF07228">
    <property type="entry name" value="SpoIIE"/>
    <property type="match status" value="1"/>
</dbReference>
<dbReference type="Gene3D" id="3.30.450.40">
    <property type="match status" value="1"/>
</dbReference>
<dbReference type="SMART" id="SM00331">
    <property type="entry name" value="PP2C_SIG"/>
    <property type="match status" value="1"/>
</dbReference>
<keyword evidence="19" id="KW-1185">Reference proteome</keyword>
<evidence type="ECO:0000256" key="10">
    <source>
        <dbReference type="ARBA" id="ARBA00022912"/>
    </source>
</evidence>
<dbReference type="FunFam" id="3.60.40.10:FF:000005">
    <property type="entry name" value="Serine/threonine protein phosphatase"/>
    <property type="match status" value="1"/>
</dbReference>
<evidence type="ECO:0000256" key="5">
    <source>
        <dbReference type="ARBA" id="ARBA00022741"/>
    </source>
</evidence>
<dbReference type="Gene3D" id="3.60.40.10">
    <property type="entry name" value="PPM-type phosphatase domain"/>
    <property type="match status" value="1"/>
</dbReference>
<keyword evidence="10" id="KW-0904">Protein phosphatase</keyword>
<keyword evidence="11" id="KW-0464">Manganese</keyword>
<dbReference type="Proteomes" id="UP000190037">
    <property type="component" value="Unassembled WGS sequence"/>
</dbReference>
<dbReference type="RefSeq" id="WP_078974186.1">
    <property type="nucleotide sequence ID" value="NZ_MWQN01000001.1"/>
</dbReference>
<gene>
    <name evidence="18" type="ORF">B4N89_02240</name>
</gene>
<dbReference type="InterPro" id="IPR036457">
    <property type="entry name" value="PPM-type-like_dom_sf"/>
</dbReference>
<keyword evidence="7" id="KW-0378">Hydrolase</keyword>
<dbReference type="eggNOG" id="COG2208">
    <property type="taxonomic scope" value="Bacteria"/>
</dbReference>
<comment type="caution">
    <text evidence="18">The sequence shown here is derived from an EMBL/GenBank/DDBJ whole genome shotgun (WGS) entry which is preliminary data.</text>
</comment>
<dbReference type="OrthoDB" id="118142at2"/>
<evidence type="ECO:0000256" key="9">
    <source>
        <dbReference type="ARBA" id="ARBA00022842"/>
    </source>
</evidence>
<evidence type="ECO:0000256" key="6">
    <source>
        <dbReference type="ARBA" id="ARBA00022777"/>
    </source>
</evidence>
<dbReference type="EC" id="3.1.3.16" evidence="1"/>
<evidence type="ECO:0000256" key="3">
    <source>
        <dbReference type="ARBA" id="ARBA00022679"/>
    </source>
</evidence>
<feature type="domain" description="PPM-type phosphatase" evidence="17">
    <location>
        <begin position="496"/>
        <end position="712"/>
    </location>
</feature>
<evidence type="ECO:0000256" key="14">
    <source>
        <dbReference type="ARBA" id="ARBA00075117"/>
    </source>
</evidence>
<dbReference type="InterPro" id="IPR001932">
    <property type="entry name" value="PPM-type_phosphatase-like_dom"/>
</dbReference>
<proteinExistence type="predicted"/>
<keyword evidence="4" id="KW-0479">Metal-binding</keyword>
<dbReference type="InterPro" id="IPR003594">
    <property type="entry name" value="HATPase_dom"/>
</dbReference>
<keyword evidence="3" id="KW-0808">Transferase</keyword>
<keyword evidence="2" id="KW-0597">Phosphoprotein</keyword>
<dbReference type="SUPFAM" id="SSF55874">
    <property type="entry name" value="ATPase domain of HSP90 chaperone/DNA topoisomerase II/histidine kinase"/>
    <property type="match status" value="1"/>
</dbReference>
<dbReference type="GO" id="GO:0005524">
    <property type="term" value="F:ATP binding"/>
    <property type="evidence" value="ECO:0007669"/>
    <property type="project" value="UniProtKB-KW"/>
</dbReference>
<evidence type="ECO:0000256" key="11">
    <source>
        <dbReference type="ARBA" id="ARBA00023211"/>
    </source>
</evidence>
<dbReference type="eggNOG" id="COG2203">
    <property type="taxonomic scope" value="Bacteria"/>
</dbReference>
<evidence type="ECO:0000256" key="7">
    <source>
        <dbReference type="ARBA" id="ARBA00022801"/>
    </source>
</evidence>
<dbReference type="GO" id="GO:0046872">
    <property type="term" value="F:metal ion binding"/>
    <property type="evidence" value="ECO:0007669"/>
    <property type="project" value="UniProtKB-KW"/>
</dbReference>
<dbReference type="SUPFAM" id="SSF81606">
    <property type="entry name" value="PP2C-like"/>
    <property type="match status" value="1"/>
</dbReference>
<dbReference type="SMART" id="SM00065">
    <property type="entry name" value="GAF"/>
    <property type="match status" value="1"/>
</dbReference>
<dbReference type="STRING" id="159449.B4N89_02240"/>
<name>A0A1T3NSW4_9ACTN</name>
<evidence type="ECO:0000313" key="19">
    <source>
        <dbReference type="Proteomes" id="UP000190037"/>
    </source>
</evidence>
<accession>A0A1T3NSW4</accession>
<keyword evidence="5" id="KW-0547">Nucleotide-binding</keyword>
<keyword evidence="9" id="KW-0460">Magnesium</keyword>
<dbReference type="CDD" id="cd16936">
    <property type="entry name" value="HATPase_RsbW-like"/>
    <property type="match status" value="1"/>
</dbReference>
<evidence type="ECO:0000259" key="17">
    <source>
        <dbReference type="SMART" id="SM00331"/>
    </source>
</evidence>
<keyword evidence="8" id="KW-0067">ATP-binding</keyword>
<dbReference type="Gene3D" id="3.30.565.10">
    <property type="entry name" value="Histidine kinase-like ATPase, C-terminal domain"/>
    <property type="match status" value="1"/>
</dbReference>
<feature type="domain" description="GAF" evidence="16">
    <location>
        <begin position="319"/>
        <end position="478"/>
    </location>
</feature>
<dbReference type="InterPro" id="IPR052016">
    <property type="entry name" value="Bact_Sigma-Reg"/>
</dbReference>
<organism evidence="18 19">
    <name type="scientific">Embleya scabrispora</name>
    <dbReference type="NCBI Taxonomy" id="159449"/>
    <lineage>
        <taxon>Bacteria</taxon>
        <taxon>Bacillati</taxon>
        <taxon>Actinomycetota</taxon>
        <taxon>Actinomycetes</taxon>
        <taxon>Kitasatosporales</taxon>
        <taxon>Streptomycetaceae</taxon>
        <taxon>Embleya</taxon>
    </lineage>
</organism>
<dbReference type="GO" id="GO:0016301">
    <property type="term" value="F:kinase activity"/>
    <property type="evidence" value="ECO:0007669"/>
    <property type="project" value="UniProtKB-KW"/>
</dbReference>
<sequence length="839" mass="91641">MFDLANFTVSDMVVCSSELRRVTAESATTEDAARAIVQHLRTTFRDPDTGRSQLVLTRLFQTMPWRNLTPDLEQCALRRQPDLVPHPDLRCLTLLATTGDHPDWRDRTRSRRHQVVAFPSVQAVRRAPMISAMLDQLGVTAEEIVAGPLSGDTEWDRHDITHIPDALAGSAVPDKEFIRAHGIKSVIGYAGKLPDGELFTVLMFTRVYVPARIAELFRTVAVSTRLALLPLNTAPLFAGGPGRHTPVRHLAAARLDALEQLLAAHEGTSAQAALVAADARDRVRSQQEQLAYKQRRLDQETRIVETLYRVGQKLTRELNLERLVQAATDAATSVIAAEHGIFRYIDYDTGGVADTRYAVTSADPTLIDRLPRPRPTFAARTRPQTTVVPPTTVRRGDLTEEPGAAELLPYRVSTAGQPPVRSLLTIPVTTATGEDLGAFSFCHTRADVFTERDEQLALGIAAQAATAIENARLFRSVRDTAVELQRSLLPQVPPDLDELDIAFRYLPGAKGQQVGGDWFDVIPLSAGRIALVVGDVMGRGLQAAAVMGQLRAAVRAYAVMDLPPARVMRHLNRLVTGLGGEDQIITCVYAVYDPGDATVHWSNAGHLPPALISADGKVELLEDDLGVPLGLDGTTFEDAMVGFDAGDQLLLYTDGLVESHDASLTDRLQELTEHIDGTTGGTCTVADVADLLAKTMLTGQEPDDVALLLVRARHSVERTAGLDLPPTPRSAREARDFVRATLARWNLVDHSDTTCSVVTELVSNAAEHARTPMELRLRHHPGRLIVEVVDHDGRLPKEIASPGHDERHRGLSIVAGLTTDWGVRPTDTGKIVWAEIRDR</sequence>